<comment type="catalytic activity">
    <reaction evidence="11">
        <text>O-phospho-D-serine + H2O = D-serine + phosphate</text>
        <dbReference type="Rhea" id="RHEA:24873"/>
        <dbReference type="ChEBI" id="CHEBI:15377"/>
        <dbReference type="ChEBI" id="CHEBI:35247"/>
        <dbReference type="ChEBI" id="CHEBI:43474"/>
        <dbReference type="ChEBI" id="CHEBI:58680"/>
        <dbReference type="EC" id="3.1.3.3"/>
    </reaction>
</comment>
<dbReference type="SUPFAM" id="SSF56784">
    <property type="entry name" value="HAD-like"/>
    <property type="match status" value="1"/>
</dbReference>
<evidence type="ECO:0000256" key="4">
    <source>
        <dbReference type="ARBA" id="ARBA00012640"/>
    </source>
</evidence>
<dbReference type="Proteomes" id="UP000297454">
    <property type="component" value="Unassembled WGS sequence"/>
</dbReference>
<comment type="pathway">
    <text evidence="2">Amino-acid biosynthesis; L-serine biosynthesis; L-serine from 3-phospho-D-glycerate: step 3/3.</text>
</comment>
<organism evidence="12 13">
    <name type="scientific">Helcococcus ovis</name>
    <dbReference type="NCBI Taxonomy" id="72026"/>
    <lineage>
        <taxon>Bacteria</taxon>
        <taxon>Bacillati</taxon>
        <taxon>Bacillota</taxon>
        <taxon>Tissierellia</taxon>
        <taxon>Tissierellales</taxon>
        <taxon>Peptoniphilaceae</taxon>
        <taxon>Helcococcus</taxon>
    </lineage>
</organism>
<dbReference type="GO" id="GO:0005737">
    <property type="term" value="C:cytoplasm"/>
    <property type="evidence" value="ECO:0007669"/>
    <property type="project" value="TreeGrafter"/>
</dbReference>
<dbReference type="GO" id="GO:0036424">
    <property type="term" value="F:L-phosphoserine phosphatase activity"/>
    <property type="evidence" value="ECO:0007669"/>
    <property type="project" value="TreeGrafter"/>
</dbReference>
<evidence type="ECO:0000256" key="8">
    <source>
        <dbReference type="ARBA" id="ARBA00022842"/>
    </source>
</evidence>
<dbReference type="EMBL" id="SCFR01000019">
    <property type="protein sequence ID" value="TFF65473.1"/>
    <property type="molecule type" value="Genomic_DNA"/>
</dbReference>
<evidence type="ECO:0000256" key="7">
    <source>
        <dbReference type="ARBA" id="ARBA00022801"/>
    </source>
</evidence>
<dbReference type="PANTHER" id="PTHR43344">
    <property type="entry name" value="PHOSPHOSERINE PHOSPHATASE"/>
    <property type="match status" value="1"/>
</dbReference>
<dbReference type="EC" id="3.1.3.3" evidence="4"/>
<evidence type="ECO:0000256" key="11">
    <source>
        <dbReference type="ARBA" id="ARBA00048523"/>
    </source>
</evidence>
<keyword evidence="13" id="KW-1185">Reference proteome</keyword>
<evidence type="ECO:0000256" key="6">
    <source>
        <dbReference type="ARBA" id="ARBA00022723"/>
    </source>
</evidence>
<evidence type="ECO:0000256" key="1">
    <source>
        <dbReference type="ARBA" id="ARBA00001946"/>
    </source>
</evidence>
<keyword evidence="8" id="KW-0460">Magnesium</keyword>
<dbReference type="OrthoDB" id="9794212at2"/>
<dbReference type="InterPro" id="IPR036412">
    <property type="entry name" value="HAD-like_sf"/>
</dbReference>
<dbReference type="NCBIfam" id="TIGR01490">
    <property type="entry name" value="HAD-SF-IB-hyp1"/>
    <property type="match status" value="1"/>
</dbReference>
<evidence type="ECO:0000256" key="3">
    <source>
        <dbReference type="ARBA" id="ARBA00009184"/>
    </source>
</evidence>
<comment type="caution">
    <text evidence="12">The sequence shown here is derived from an EMBL/GenBank/DDBJ whole genome shotgun (WGS) entry which is preliminary data.</text>
</comment>
<comment type="catalytic activity">
    <reaction evidence="10">
        <text>O-phospho-L-serine + H2O = L-serine + phosphate</text>
        <dbReference type="Rhea" id="RHEA:21208"/>
        <dbReference type="ChEBI" id="CHEBI:15377"/>
        <dbReference type="ChEBI" id="CHEBI:33384"/>
        <dbReference type="ChEBI" id="CHEBI:43474"/>
        <dbReference type="ChEBI" id="CHEBI:57524"/>
        <dbReference type="EC" id="3.1.3.3"/>
    </reaction>
</comment>
<evidence type="ECO:0000313" key="13">
    <source>
        <dbReference type="Proteomes" id="UP000297454"/>
    </source>
</evidence>
<name>A0A4R9C0M6_9FIRM</name>
<dbReference type="GeneID" id="97030319"/>
<reference evidence="12 13" key="1">
    <citation type="submission" date="2019-01" db="EMBL/GenBank/DDBJ databases">
        <title>Draft Genome Sequences of Helcococcus ovis Strains Isolated from the Uterus and Vagina of Dairy Cows with Metritis.</title>
        <authorList>
            <person name="Cunha F."/>
            <person name="Jeon S.J."/>
            <person name="Kutzer P."/>
            <person name="Galvao K.N."/>
        </authorList>
    </citation>
    <scope>NUCLEOTIDE SEQUENCE [LARGE SCALE GENOMIC DNA]</scope>
    <source>
        <strain evidence="12 13">KG-37</strain>
    </source>
</reference>
<keyword evidence="7 12" id="KW-0378">Hydrolase</keyword>
<dbReference type="InterPro" id="IPR050582">
    <property type="entry name" value="HAD-like_SerB"/>
</dbReference>
<sequence length="244" mass="28463">MIGAFFDIDGTLMRESIMVKHFKKLVKYGIIDEESYIKNIKAKYEAFEKRYGDYDDYISEIGLLYKEKLMGINKALIVETAKQVIKEEGELVYTFTRDRIKWHKEQGHKVFFVSGSPTYLVKMLGQVYNIDDCSGTDYIFDCDGNFTGQISQMWDSDSKLKEIKFLVEKYDIDIDNSYAYGDTNGDFSMLKTMKNATAINPSKKFLDIIRDDKELRGRVDIIVERKDVIYHVDINVDHYTLKTE</sequence>
<dbReference type="Gene3D" id="3.40.50.1000">
    <property type="entry name" value="HAD superfamily/HAD-like"/>
    <property type="match status" value="1"/>
</dbReference>
<protein>
    <recommendedName>
        <fullName evidence="4">phosphoserine phosphatase</fullName>
        <ecNumber evidence="4">3.1.3.3</ecNumber>
    </recommendedName>
</protein>
<dbReference type="GO" id="GO:0006564">
    <property type="term" value="P:L-serine biosynthetic process"/>
    <property type="evidence" value="ECO:0007669"/>
    <property type="project" value="UniProtKB-KW"/>
</dbReference>
<comment type="similarity">
    <text evidence="3">Belongs to the HAD-like hydrolase superfamily. SerB family.</text>
</comment>
<evidence type="ECO:0000313" key="12">
    <source>
        <dbReference type="EMBL" id="TFF65473.1"/>
    </source>
</evidence>
<dbReference type="PANTHER" id="PTHR43344:SF2">
    <property type="entry name" value="PHOSPHOSERINE PHOSPHATASE"/>
    <property type="match status" value="1"/>
</dbReference>
<dbReference type="NCBIfam" id="TIGR01488">
    <property type="entry name" value="HAD-SF-IB"/>
    <property type="match status" value="1"/>
</dbReference>
<evidence type="ECO:0000256" key="10">
    <source>
        <dbReference type="ARBA" id="ARBA00048138"/>
    </source>
</evidence>
<comment type="cofactor">
    <cofactor evidence="1">
        <name>Mg(2+)</name>
        <dbReference type="ChEBI" id="CHEBI:18420"/>
    </cofactor>
</comment>
<gene>
    <name evidence="12" type="ORF">EQF91_05665</name>
</gene>
<dbReference type="Pfam" id="PF12710">
    <property type="entry name" value="HAD"/>
    <property type="match status" value="1"/>
</dbReference>
<evidence type="ECO:0000256" key="2">
    <source>
        <dbReference type="ARBA" id="ARBA00005135"/>
    </source>
</evidence>
<accession>A0A4R9C0M6</accession>
<keyword evidence="9" id="KW-0718">Serine biosynthesis</keyword>
<dbReference type="GO" id="GO:0000287">
    <property type="term" value="F:magnesium ion binding"/>
    <property type="evidence" value="ECO:0007669"/>
    <property type="project" value="TreeGrafter"/>
</dbReference>
<dbReference type="AlphaFoldDB" id="A0A4R9C0M6"/>
<dbReference type="RefSeq" id="WP_134711409.1">
    <property type="nucleotide sequence ID" value="NZ_CP119081.1"/>
</dbReference>
<keyword evidence="5" id="KW-0028">Amino-acid biosynthesis</keyword>
<proteinExistence type="inferred from homology"/>
<dbReference type="Gene3D" id="1.20.1440.100">
    <property type="entry name" value="SG protein - dephosphorylation function"/>
    <property type="match status" value="1"/>
</dbReference>
<keyword evidence="6" id="KW-0479">Metal-binding</keyword>
<evidence type="ECO:0000256" key="5">
    <source>
        <dbReference type="ARBA" id="ARBA00022605"/>
    </source>
</evidence>
<dbReference type="InterPro" id="IPR023214">
    <property type="entry name" value="HAD_sf"/>
</dbReference>
<evidence type="ECO:0000256" key="9">
    <source>
        <dbReference type="ARBA" id="ARBA00023299"/>
    </source>
</evidence>
<dbReference type="InterPro" id="IPR006385">
    <property type="entry name" value="HAD_hydro_SerB1"/>
</dbReference>